<evidence type="ECO:0000256" key="1">
    <source>
        <dbReference type="SAM" id="MobiDB-lite"/>
    </source>
</evidence>
<dbReference type="Proteomes" id="UP001529510">
    <property type="component" value="Unassembled WGS sequence"/>
</dbReference>
<evidence type="ECO:0000313" key="3">
    <source>
        <dbReference type="Proteomes" id="UP001529510"/>
    </source>
</evidence>
<sequence>MSLPPKAVPKPAAAAAAGTGPGTGPSPSSQLRAPLNVTPVPVPLTPGTPVAQQPPPVPQYPSLKASSSMTNLYLWLCFKS</sequence>
<feature type="region of interest" description="Disordered" evidence="1">
    <location>
        <begin position="1"/>
        <end position="63"/>
    </location>
</feature>
<dbReference type="AlphaFoldDB" id="A0ABD0N8A6"/>
<comment type="caution">
    <text evidence="2">The sequence shown here is derived from an EMBL/GenBank/DDBJ whole genome shotgun (WGS) entry which is preliminary data.</text>
</comment>
<protein>
    <submittedName>
        <fullName evidence="2">Uncharacterized protein</fullName>
    </submittedName>
</protein>
<evidence type="ECO:0000313" key="2">
    <source>
        <dbReference type="EMBL" id="KAL0158315.1"/>
    </source>
</evidence>
<feature type="compositionally biased region" description="Low complexity" evidence="1">
    <location>
        <begin position="9"/>
        <end position="18"/>
    </location>
</feature>
<organism evidence="2 3">
    <name type="scientific">Cirrhinus mrigala</name>
    <name type="common">Mrigala</name>
    <dbReference type="NCBI Taxonomy" id="683832"/>
    <lineage>
        <taxon>Eukaryota</taxon>
        <taxon>Metazoa</taxon>
        <taxon>Chordata</taxon>
        <taxon>Craniata</taxon>
        <taxon>Vertebrata</taxon>
        <taxon>Euteleostomi</taxon>
        <taxon>Actinopterygii</taxon>
        <taxon>Neopterygii</taxon>
        <taxon>Teleostei</taxon>
        <taxon>Ostariophysi</taxon>
        <taxon>Cypriniformes</taxon>
        <taxon>Cyprinidae</taxon>
        <taxon>Labeoninae</taxon>
        <taxon>Labeonini</taxon>
        <taxon>Cirrhinus</taxon>
    </lineage>
</organism>
<proteinExistence type="predicted"/>
<feature type="non-terminal residue" evidence="2">
    <location>
        <position position="80"/>
    </location>
</feature>
<dbReference type="EMBL" id="JAMKFB020000023">
    <property type="protein sequence ID" value="KAL0158315.1"/>
    <property type="molecule type" value="Genomic_DNA"/>
</dbReference>
<keyword evidence="3" id="KW-1185">Reference proteome</keyword>
<feature type="compositionally biased region" description="Pro residues" evidence="1">
    <location>
        <begin position="40"/>
        <end position="59"/>
    </location>
</feature>
<reference evidence="2 3" key="1">
    <citation type="submission" date="2024-05" db="EMBL/GenBank/DDBJ databases">
        <title>Genome sequencing and assembly of Indian major carp, Cirrhinus mrigala (Hamilton, 1822).</title>
        <authorList>
            <person name="Mohindra V."/>
            <person name="Chowdhury L.M."/>
            <person name="Lal K."/>
            <person name="Jena J.K."/>
        </authorList>
    </citation>
    <scope>NUCLEOTIDE SEQUENCE [LARGE SCALE GENOMIC DNA]</scope>
    <source>
        <strain evidence="2">CM1030</strain>
        <tissue evidence="2">Blood</tissue>
    </source>
</reference>
<accession>A0ABD0N8A6</accession>
<gene>
    <name evidence="2" type="ORF">M9458_046391</name>
</gene>
<name>A0ABD0N8A6_CIRMR</name>